<feature type="compositionally biased region" description="Polar residues" evidence="1">
    <location>
        <begin position="173"/>
        <end position="186"/>
    </location>
</feature>
<reference evidence="2 3" key="1">
    <citation type="submission" date="2016-03" db="EMBL/GenBank/DDBJ databases">
        <authorList>
            <person name="Ploux O."/>
        </authorList>
    </citation>
    <scope>NUCLEOTIDE SEQUENCE [LARGE SCALE GENOMIC DNA]</scope>
    <source>
        <strain evidence="2 3">UAMH 11012</strain>
    </source>
</reference>
<accession>A0A1L7WFB9</accession>
<evidence type="ECO:0008006" key="4">
    <source>
        <dbReference type="Google" id="ProtNLM"/>
    </source>
</evidence>
<feature type="compositionally biased region" description="Basic and acidic residues" evidence="1">
    <location>
        <begin position="313"/>
        <end position="325"/>
    </location>
</feature>
<gene>
    <name evidence="2" type="ORF">PAC_01315</name>
</gene>
<feature type="compositionally biased region" description="Basic and acidic residues" evidence="1">
    <location>
        <begin position="141"/>
        <end position="152"/>
    </location>
</feature>
<keyword evidence="3" id="KW-1185">Reference proteome</keyword>
<dbReference type="AlphaFoldDB" id="A0A1L7WFB9"/>
<dbReference type="Proteomes" id="UP000184330">
    <property type="component" value="Unassembled WGS sequence"/>
</dbReference>
<dbReference type="InterPro" id="IPR009057">
    <property type="entry name" value="Homeodomain-like_sf"/>
</dbReference>
<feature type="compositionally biased region" description="Basic and acidic residues" evidence="1">
    <location>
        <begin position="333"/>
        <end position="345"/>
    </location>
</feature>
<dbReference type="InterPro" id="IPR001005">
    <property type="entry name" value="SANT/Myb"/>
</dbReference>
<protein>
    <recommendedName>
        <fullName evidence="4">Myb-like domain-containing protein</fullName>
    </recommendedName>
</protein>
<feature type="region of interest" description="Disordered" evidence="1">
    <location>
        <begin position="544"/>
        <end position="576"/>
    </location>
</feature>
<dbReference type="CDD" id="cd00167">
    <property type="entry name" value="SANT"/>
    <property type="match status" value="1"/>
</dbReference>
<feature type="compositionally biased region" description="Acidic residues" evidence="1">
    <location>
        <begin position="360"/>
        <end position="374"/>
    </location>
</feature>
<feature type="compositionally biased region" description="Polar residues" evidence="1">
    <location>
        <begin position="235"/>
        <end position="244"/>
    </location>
</feature>
<dbReference type="SUPFAM" id="SSF46689">
    <property type="entry name" value="Homeodomain-like"/>
    <property type="match status" value="1"/>
</dbReference>
<feature type="compositionally biased region" description="Polar residues" evidence="1">
    <location>
        <begin position="34"/>
        <end position="43"/>
    </location>
</feature>
<evidence type="ECO:0000313" key="2">
    <source>
        <dbReference type="EMBL" id="CZR51439.1"/>
    </source>
</evidence>
<evidence type="ECO:0000256" key="1">
    <source>
        <dbReference type="SAM" id="MobiDB-lite"/>
    </source>
</evidence>
<proteinExistence type="predicted"/>
<dbReference type="EMBL" id="FJOG01000002">
    <property type="protein sequence ID" value="CZR51439.1"/>
    <property type="molecule type" value="Genomic_DNA"/>
</dbReference>
<name>A0A1L7WFB9_9HELO</name>
<organism evidence="2 3">
    <name type="scientific">Phialocephala subalpina</name>
    <dbReference type="NCBI Taxonomy" id="576137"/>
    <lineage>
        <taxon>Eukaryota</taxon>
        <taxon>Fungi</taxon>
        <taxon>Dikarya</taxon>
        <taxon>Ascomycota</taxon>
        <taxon>Pezizomycotina</taxon>
        <taxon>Leotiomycetes</taxon>
        <taxon>Helotiales</taxon>
        <taxon>Mollisiaceae</taxon>
        <taxon>Phialocephala</taxon>
        <taxon>Phialocephala fortinii species complex</taxon>
    </lineage>
</organism>
<evidence type="ECO:0000313" key="3">
    <source>
        <dbReference type="Proteomes" id="UP000184330"/>
    </source>
</evidence>
<dbReference type="STRING" id="576137.A0A1L7WFB9"/>
<dbReference type="OrthoDB" id="3563077at2759"/>
<feature type="compositionally biased region" description="Basic and acidic residues" evidence="1">
    <location>
        <begin position="388"/>
        <end position="400"/>
    </location>
</feature>
<feature type="region of interest" description="Disordered" evidence="1">
    <location>
        <begin position="1"/>
        <end position="57"/>
    </location>
</feature>
<feature type="region of interest" description="Disordered" evidence="1">
    <location>
        <begin position="74"/>
        <end position="488"/>
    </location>
</feature>
<sequence>MATVDLSHVQFWQPPLNPTSSKRASPHIRKNGRSGPTTSSRDQPASLDNKADEILSRPDNLFKSAVALAQYQGRDSAIHQEDDAVGAQGRDHTNCDNEADGDLPSVDEPLAQISRRVISTAYQNSEDTLQHLEGPALDTSGRLDRKQPRLDDGGGDSQGTRDRPVILEDGESDTPNPEATAESSKPTDPPGHGPWWDVEDGCFVDDDLHPIPPLEQEGLASTPAQDQLHTRQHSPRASQDQINQHSDDRTTRSEQVSYTLPQPLDENGGGGSEGNVSDLERDMELAFGEQEELSATSPSSPRPCRSAEPSHSQIDRDHGQGRLEELGYSSRLRSQEDKEGPREQQEQEEGAVDEMRQEVVMEEEEEEEDDDDNGEQQHQDEETSSGIHHSESSGHSRHDTDDDDDEEPRPAKRRKLPPVSTDVALTPLEHSPTPHLRRPHSLTPSSTAPPEMGDAQSQADHGHPPTLADDGQHHHHPLGASRNPSATVKSAPLAEYQEWPFQGFLKRIRIGDDVTYNLEFTLPSISEHLHLPIDPKALDICSSKEAPAKASTHHEAAAHSKTRQAPLQPKKKRKHVKWTVKEDATVLKMRDEDGCSWEEIHDALPHRTLVTIQAHYYAIRAGVGEVDVSGGQQQKRRRGRPRKQS</sequence>